<proteinExistence type="predicted"/>
<organism evidence="1 2">
    <name type="scientific">Tigriopus californicus</name>
    <name type="common">Marine copepod</name>
    <dbReference type="NCBI Taxonomy" id="6832"/>
    <lineage>
        <taxon>Eukaryota</taxon>
        <taxon>Metazoa</taxon>
        <taxon>Ecdysozoa</taxon>
        <taxon>Arthropoda</taxon>
        <taxon>Crustacea</taxon>
        <taxon>Multicrustacea</taxon>
        <taxon>Hexanauplia</taxon>
        <taxon>Copepoda</taxon>
        <taxon>Harpacticoida</taxon>
        <taxon>Harpacticidae</taxon>
        <taxon>Tigriopus</taxon>
    </lineage>
</organism>
<accession>A0A553N6R9</accession>
<evidence type="ECO:0000313" key="1">
    <source>
        <dbReference type="EMBL" id="TRY61128.1"/>
    </source>
</evidence>
<gene>
    <name evidence="1" type="ORF">TCAL_16317</name>
</gene>
<dbReference type="AlphaFoldDB" id="A0A553N6R9"/>
<keyword evidence="2" id="KW-1185">Reference proteome</keyword>
<protein>
    <submittedName>
        <fullName evidence="1">Uncharacterized protein</fullName>
    </submittedName>
</protein>
<evidence type="ECO:0000313" key="2">
    <source>
        <dbReference type="Proteomes" id="UP000318571"/>
    </source>
</evidence>
<reference evidence="1 2" key="1">
    <citation type="journal article" date="2018" name="Nat. Ecol. Evol.">
        <title>Genomic signatures of mitonuclear coevolution across populations of Tigriopus californicus.</title>
        <authorList>
            <person name="Barreto F.S."/>
            <person name="Watson E.T."/>
            <person name="Lima T.G."/>
            <person name="Willett C.S."/>
            <person name="Edmands S."/>
            <person name="Li W."/>
            <person name="Burton R.S."/>
        </authorList>
    </citation>
    <scope>NUCLEOTIDE SEQUENCE [LARGE SCALE GENOMIC DNA]</scope>
    <source>
        <strain evidence="1 2">San Diego</strain>
    </source>
</reference>
<dbReference type="Proteomes" id="UP000318571">
    <property type="component" value="Chromosome 8"/>
</dbReference>
<sequence>MKFDNVLVVQGFQNGQLSILTAFHYHNLESGLVHVRIRLEMLVQAEAKFPDLDLEHQTEAAGSHDWTSLVTKFDTLGSGPQNEGVLDGWNQLGGTDSLEFVIHTRPGRSPCMVMRR</sequence>
<name>A0A553N6R9_TIGCA</name>
<comment type="caution">
    <text evidence="1">The sequence shown here is derived from an EMBL/GenBank/DDBJ whole genome shotgun (WGS) entry which is preliminary data.</text>
</comment>
<dbReference type="EMBL" id="VCGU01000459">
    <property type="protein sequence ID" value="TRY61128.1"/>
    <property type="molecule type" value="Genomic_DNA"/>
</dbReference>